<keyword evidence="2" id="KW-1185">Reference proteome</keyword>
<dbReference type="PANTHER" id="PTHR40037">
    <property type="entry name" value="PHOSPHOESTERASE YJCG-RELATED"/>
    <property type="match status" value="1"/>
</dbReference>
<dbReference type="OrthoDB" id="1951600at2"/>
<reference evidence="1 2" key="1">
    <citation type="journal article" date="2012" name="J. Bacteriol.">
        <title>Draft Genome Sequence of Cecembia lonarensis Strain LW9T, Isolated from Lonar Lake, a Haloalkaline Lake in India.</title>
        <authorList>
            <person name="Shivaji S."/>
            <person name="Ara S."/>
            <person name="Singh A."/>
            <person name="Pinnaka A.K."/>
        </authorList>
    </citation>
    <scope>NUCLEOTIDE SEQUENCE [LARGE SCALE GENOMIC DNA]</scope>
    <source>
        <strain evidence="1 2">LW9</strain>
    </source>
</reference>
<evidence type="ECO:0000313" key="1">
    <source>
        <dbReference type="EMBL" id="EKB50808.1"/>
    </source>
</evidence>
<proteinExistence type="predicted"/>
<dbReference type="InterPro" id="IPR009097">
    <property type="entry name" value="Cyclic_Pdiesterase"/>
</dbReference>
<evidence type="ECO:0008006" key="3">
    <source>
        <dbReference type="Google" id="ProtNLM"/>
    </source>
</evidence>
<organism evidence="1 2">
    <name type="scientific">Cecembia lonarensis (strain CCUG 58316 / KCTC 22772 / LW9)</name>
    <dbReference type="NCBI Taxonomy" id="1225176"/>
    <lineage>
        <taxon>Bacteria</taxon>
        <taxon>Pseudomonadati</taxon>
        <taxon>Bacteroidota</taxon>
        <taxon>Cytophagia</taxon>
        <taxon>Cytophagales</taxon>
        <taxon>Cyclobacteriaceae</taxon>
        <taxon>Cecembia</taxon>
    </lineage>
</organism>
<dbReference type="EMBL" id="AMGM01000005">
    <property type="protein sequence ID" value="EKB50808.1"/>
    <property type="molecule type" value="Genomic_DNA"/>
</dbReference>
<protein>
    <recommendedName>
        <fullName evidence="3">2'-5' RNA ligase</fullName>
    </recommendedName>
</protein>
<dbReference type="AlphaFoldDB" id="K1LKE9"/>
<dbReference type="Pfam" id="PF13563">
    <property type="entry name" value="2_5_RNA_ligase2"/>
    <property type="match status" value="1"/>
</dbReference>
<evidence type="ECO:0000313" key="2">
    <source>
        <dbReference type="Proteomes" id="UP000004478"/>
    </source>
</evidence>
<dbReference type="PATRIC" id="fig|1225176.3.peg.588"/>
<accession>K1LKE9</accession>
<dbReference type="InterPro" id="IPR050580">
    <property type="entry name" value="2H_phosphoesterase_YjcG-like"/>
</dbReference>
<dbReference type="RefSeq" id="WP_009183602.1">
    <property type="nucleotide sequence ID" value="NZ_AMGM01000005.1"/>
</dbReference>
<dbReference type="Gene3D" id="3.90.1140.10">
    <property type="entry name" value="Cyclic phosphodiesterase"/>
    <property type="match status" value="1"/>
</dbReference>
<comment type="caution">
    <text evidence="1">The sequence shown here is derived from an EMBL/GenBank/DDBJ whole genome shotgun (WGS) entry which is preliminary data.</text>
</comment>
<gene>
    <name evidence="1" type="ORF">B879_00553</name>
</gene>
<dbReference type="PANTHER" id="PTHR40037:SF1">
    <property type="entry name" value="PHOSPHOESTERASE SAOUHSC_00951-RELATED"/>
    <property type="match status" value="1"/>
</dbReference>
<dbReference type="Proteomes" id="UP000004478">
    <property type="component" value="Unassembled WGS sequence"/>
</dbReference>
<sequence>MATQAEKYFLALVPEGNIQSEATALKEEMRDLFGVKYALKSPAHVTIKMPFTYNGFKEDRLIAKLEKFLAGFSPFDLSFHGFDRFGKRVIFVALRPSEALNNLQESLATFCKEELKLVKELSDRAFHPHMTIAFKDLKPKNFDSYWDHFRKKRFSARYSAKDVALLKRTAGRWEVIHRFTLKG</sequence>
<dbReference type="SUPFAM" id="SSF55144">
    <property type="entry name" value="LigT-like"/>
    <property type="match status" value="1"/>
</dbReference>
<name>K1LKE9_CECL9</name>